<sequence>MIRVLNFKLQNSMHQIVKMENDLCMFFSVLLLIGNWRCWDGSALWNESFLLKLCYSALRIRMSVYWISFFLVAATSRLIYSRNSLKYIGVNGSLYMIITYWHAI</sequence>
<reference evidence="2 3" key="1">
    <citation type="submission" date="2020-09" db="EMBL/GenBank/DDBJ databases">
        <title>De no assembly of potato wild relative species, Solanum commersonii.</title>
        <authorList>
            <person name="Cho K."/>
        </authorList>
    </citation>
    <scope>NUCLEOTIDE SEQUENCE [LARGE SCALE GENOMIC DNA]</scope>
    <source>
        <strain evidence="2">LZ3.2</strain>
        <tissue evidence="2">Leaf</tissue>
    </source>
</reference>
<keyword evidence="1" id="KW-0472">Membrane</keyword>
<gene>
    <name evidence="2" type="ORF">H5410_020304</name>
</gene>
<organism evidence="2 3">
    <name type="scientific">Solanum commersonii</name>
    <name type="common">Commerson's wild potato</name>
    <name type="synonym">Commerson's nightshade</name>
    <dbReference type="NCBI Taxonomy" id="4109"/>
    <lineage>
        <taxon>Eukaryota</taxon>
        <taxon>Viridiplantae</taxon>
        <taxon>Streptophyta</taxon>
        <taxon>Embryophyta</taxon>
        <taxon>Tracheophyta</taxon>
        <taxon>Spermatophyta</taxon>
        <taxon>Magnoliopsida</taxon>
        <taxon>eudicotyledons</taxon>
        <taxon>Gunneridae</taxon>
        <taxon>Pentapetalae</taxon>
        <taxon>asterids</taxon>
        <taxon>lamiids</taxon>
        <taxon>Solanales</taxon>
        <taxon>Solanaceae</taxon>
        <taxon>Solanoideae</taxon>
        <taxon>Solaneae</taxon>
        <taxon>Solanum</taxon>
    </lineage>
</organism>
<comment type="caution">
    <text evidence="2">The sequence shown here is derived from an EMBL/GenBank/DDBJ whole genome shotgun (WGS) entry which is preliminary data.</text>
</comment>
<dbReference type="Proteomes" id="UP000824120">
    <property type="component" value="Chromosome 4"/>
</dbReference>
<keyword evidence="1" id="KW-1133">Transmembrane helix</keyword>
<dbReference type="AlphaFoldDB" id="A0A9J5ZAS6"/>
<evidence type="ECO:0000313" key="2">
    <source>
        <dbReference type="EMBL" id="KAG5609023.1"/>
    </source>
</evidence>
<dbReference type="EMBL" id="JACXVP010000004">
    <property type="protein sequence ID" value="KAG5609023.1"/>
    <property type="molecule type" value="Genomic_DNA"/>
</dbReference>
<evidence type="ECO:0000313" key="3">
    <source>
        <dbReference type="Proteomes" id="UP000824120"/>
    </source>
</evidence>
<name>A0A9J5ZAS6_SOLCO</name>
<evidence type="ECO:0000256" key="1">
    <source>
        <dbReference type="SAM" id="Phobius"/>
    </source>
</evidence>
<proteinExistence type="predicted"/>
<keyword evidence="3" id="KW-1185">Reference proteome</keyword>
<accession>A0A9J5ZAS6</accession>
<feature type="transmembrane region" description="Helical" evidence="1">
    <location>
        <begin position="49"/>
        <end position="73"/>
    </location>
</feature>
<keyword evidence="1" id="KW-0812">Transmembrane</keyword>
<protein>
    <submittedName>
        <fullName evidence="2">Uncharacterized protein</fullName>
    </submittedName>
</protein>